<proteinExistence type="predicted"/>
<dbReference type="EMBL" id="CAJNOR010019354">
    <property type="protein sequence ID" value="CAF1689528.1"/>
    <property type="molecule type" value="Genomic_DNA"/>
</dbReference>
<reference evidence="2" key="1">
    <citation type="submission" date="2021-02" db="EMBL/GenBank/DDBJ databases">
        <authorList>
            <person name="Nowell W R."/>
        </authorList>
    </citation>
    <scope>NUCLEOTIDE SEQUENCE</scope>
</reference>
<organism evidence="2 3">
    <name type="scientific">Adineta ricciae</name>
    <name type="common">Rotifer</name>
    <dbReference type="NCBI Taxonomy" id="249248"/>
    <lineage>
        <taxon>Eukaryota</taxon>
        <taxon>Metazoa</taxon>
        <taxon>Spiralia</taxon>
        <taxon>Gnathifera</taxon>
        <taxon>Rotifera</taxon>
        <taxon>Eurotatoria</taxon>
        <taxon>Bdelloidea</taxon>
        <taxon>Adinetida</taxon>
        <taxon>Adinetidae</taxon>
        <taxon>Adineta</taxon>
    </lineage>
</organism>
<accession>A0A816HTL0</accession>
<comment type="caution">
    <text evidence="2">The sequence shown here is derived from an EMBL/GenBank/DDBJ whole genome shotgun (WGS) entry which is preliminary data.</text>
</comment>
<dbReference type="OrthoDB" id="10040567at2759"/>
<feature type="non-terminal residue" evidence="2">
    <location>
        <position position="149"/>
    </location>
</feature>
<keyword evidence="3" id="KW-1185">Reference proteome</keyword>
<sequence>GSGYLKASWQILMNTLRKYLNHPLKKRDEQKFLYSRLYLFDEEYTLDRNQYLWQSYLDIQSQHQTSIWPQSERDLDCCRNKLNTQAQSWIPTLPPVEILDNNLKQFVETQNKRLSSNNEKELAQYIGILDENKTLQQILSFYLTPNDQV</sequence>
<dbReference type="EMBL" id="CAJNOJ010002205">
    <property type="protein sequence ID" value="CAF1558218.1"/>
    <property type="molecule type" value="Genomic_DNA"/>
</dbReference>
<name>A0A816HTL0_ADIRI</name>
<dbReference type="AlphaFoldDB" id="A0A816HTL0"/>
<gene>
    <name evidence="1" type="ORF">EDS130_LOCUS46435</name>
    <name evidence="2" type="ORF">XAT740_LOCUS63344</name>
</gene>
<evidence type="ECO:0000313" key="2">
    <source>
        <dbReference type="EMBL" id="CAF1689528.1"/>
    </source>
</evidence>
<evidence type="ECO:0000313" key="1">
    <source>
        <dbReference type="EMBL" id="CAF1558218.1"/>
    </source>
</evidence>
<evidence type="ECO:0000313" key="3">
    <source>
        <dbReference type="Proteomes" id="UP000663828"/>
    </source>
</evidence>
<dbReference type="Proteomes" id="UP000663852">
    <property type="component" value="Unassembled WGS sequence"/>
</dbReference>
<dbReference type="Proteomes" id="UP000663828">
    <property type="component" value="Unassembled WGS sequence"/>
</dbReference>
<feature type="non-terminal residue" evidence="2">
    <location>
        <position position="1"/>
    </location>
</feature>
<protein>
    <submittedName>
        <fullName evidence="2">Uncharacterized protein</fullName>
    </submittedName>
</protein>